<evidence type="ECO:0000256" key="1">
    <source>
        <dbReference type="ARBA" id="ARBA00006640"/>
    </source>
</evidence>
<organism evidence="4 5">
    <name type="scientific">Coccomyxa viridis</name>
    <dbReference type="NCBI Taxonomy" id="1274662"/>
    <lineage>
        <taxon>Eukaryota</taxon>
        <taxon>Viridiplantae</taxon>
        <taxon>Chlorophyta</taxon>
        <taxon>core chlorophytes</taxon>
        <taxon>Trebouxiophyceae</taxon>
        <taxon>Trebouxiophyceae incertae sedis</taxon>
        <taxon>Coccomyxaceae</taxon>
        <taxon>Coccomyxa</taxon>
    </lineage>
</organism>
<gene>
    <name evidence="4" type="primary">g12316</name>
    <name evidence="4" type="ORF">VP750_LOCUS10971</name>
</gene>
<dbReference type="NCBIfam" id="TIGR00030">
    <property type="entry name" value="S21p"/>
    <property type="match status" value="1"/>
</dbReference>
<proteinExistence type="inferred from homology"/>
<sequence>MLRRAAIKLSHASSSILESQLPGSSSGLASALCHDQTRSVISINVQGNKVDRALKTLVRMTRAGGVLKEWKEQEHNVKPAEQRVLDAKESAKRRSKRLFKLQMAAIANRQAQGF</sequence>
<dbReference type="Proteomes" id="UP001497392">
    <property type="component" value="Unassembled WGS sequence"/>
</dbReference>
<comment type="caution">
    <text evidence="4">The sequence shown here is derived from an EMBL/GenBank/DDBJ whole genome shotgun (WGS) entry which is preliminary data.</text>
</comment>
<name>A0ABP1GCP6_9CHLO</name>
<protein>
    <submittedName>
        <fullName evidence="4">G12316 protein</fullName>
    </submittedName>
</protein>
<evidence type="ECO:0000313" key="4">
    <source>
        <dbReference type="EMBL" id="CAL5229065.1"/>
    </source>
</evidence>
<evidence type="ECO:0000256" key="2">
    <source>
        <dbReference type="ARBA" id="ARBA00022980"/>
    </source>
</evidence>
<keyword evidence="5" id="KW-1185">Reference proteome</keyword>
<keyword evidence="3" id="KW-0687">Ribonucleoprotein</keyword>
<keyword evidence="2" id="KW-0689">Ribosomal protein</keyword>
<comment type="similarity">
    <text evidence="1">Belongs to the bacterial ribosomal protein bS21 family.</text>
</comment>
<dbReference type="Pfam" id="PF01165">
    <property type="entry name" value="Ribosomal_S21"/>
    <property type="match status" value="1"/>
</dbReference>
<reference evidence="4 5" key="1">
    <citation type="submission" date="2024-06" db="EMBL/GenBank/DDBJ databases">
        <authorList>
            <person name="Kraege A."/>
            <person name="Thomma B."/>
        </authorList>
    </citation>
    <scope>NUCLEOTIDE SEQUENCE [LARGE SCALE GENOMIC DNA]</scope>
</reference>
<evidence type="ECO:0000313" key="5">
    <source>
        <dbReference type="Proteomes" id="UP001497392"/>
    </source>
</evidence>
<dbReference type="EMBL" id="CAXHTA020000019">
    <property type="protein sequence ID" value="CAL5229065.1"/>
    <property type="molecule type" value="Genomic_DNA"/>
</dbReference>
<evidence type="ECO:0000256" key="3">
    <source>
        <dbReference type="ARBA" id="ARBA00023274"/>
    </source>
</evidence>
<dbReference type="InterPro" id="IPR001911">
    <property type="entry name" value="Ribosomal_bS21"/>
</dbReference>
<accession>A0ABP1GCP6</accession>